<organism evidence="2 3">
    <name type="scientific">Paenibacillus contaminans</name>
    <dbReference type="NCBI Taxonomy" id="450362"/>
    <lineage>
        <taxon>Bacteria</taxon>
        <taxon>Bacillati</taxon>
        <taxon>Bacillota</taxon>
        <taxon>Bacilli</taxon>
        <taxon>Bacillales</taxon>
        <taxon>Paenibacillaceae</taxon>
        <taxon>Paenibacillus</taxon>
    </lineage>
</organism>
<comment type="caution">
    <text evidence="2">The sequence shown here is derived from an EMBL/GenBank/DDBJ whole genome shotgun (WGS) entry which is preliminary data.</text>
</comment>
<protein>
    <submittedName>
        <fullName evidence="2">Uncharacterized protein</fullName>
    </submittedName>
</protein>
<gene>
    <name evidence="2" type="ORF">DQG23_25385</name>
</gene>
<dbReference type="EMBL" id="QMFB01000016">
    <property type="protein sequence ID" value="RAV18635.1"/>
    <property type="molecule type" value="Genomic_DNA"/>
</dbReference>
<evidence type="ECO:0000313" key="3">
    <source>
        <dbReference type="Proteomes" id="UP000250369"/>
    </source>
</evidence>
<dbReference type="OrthoDB" id="2651428at2"/>
<evidence type="ECO:0000313" key="2">
    <source>
        <dbReference type="EMBL" id="RAV18635.1"/>
    </source>
</evidence>
<evidence type="ECO:0000256" key="1">
    <source>
        <dbReference type="SAM" id="MobiDB-lite"/>
    </source>
</evidence>
<name>A0A329MFA0_9BACL</name>
<dbReference type="Proteomes" id="UP000250369">
    <property type="component" value="Unassembled WGS sequence"/>
</dbReference>
<proteinExistence type="predicted"/>
<dbReference type="RefSeq" id="WP_113033824.1">
    <property type="nucleotide sequence ID" value="NZ_QMFB01000016.1"/>
</dbReference>
<dbReference type="AlphaFoldDB" id="A0A329MFA0"/>
<keyword evidence="3" id="KW-1185">Reference proteome</keyword>
<feature type="region of interest" description="Disordered" evidence="1">
    <location>
        <begin position="1"/>
        <end position="24"/>
    </location>
</feature>
<accession>A0A329MFA0</accession>
<reference evidence="2 3" key="1">
    <citation type="journal article" date="2009" name="Int. J. Syst. Evol. Microbiol.">
        <title>Paenibacillus contaminans sp. nov., isolated from a contaminated laboratory plate.</title>
        <authorList>
            <person name="Chou J.H."/>
            <person name="Lee J.H."/>
            <person name="Lin M.C."/>
            <person name="Chang P.S."/>
            <person name="Arun A.B."/>
            <person name="Young C.C."/>
            <person name="Chen W.M."/>
        </authorList>
    </citation>
    <scope>NUCLEOTIDE SEQUENCE [LARGE SCALE GENOMIC DNA]</scope>
    <source>
        <strain evidence="2 3">CKOBP-6</strain>
    </source>
</reference>
<sequence>MDREEIRALEPKYTNNERHLTEGEAAEIKAEEERRGDGEFPLEASLLPLVPLAVFARSGIDSPNGIKPN</sequence>